<dbReference type="Proteomes" id="UP001156389">
    <property type="component" value="Unassembled WGS sequence"/>
</dbReference>
<protein>
    <recommendedName>
        <fullName evidence="3">Polyketide cyclase</fullName>
    </recommendedName>
</protein>
<evidence type="ECO:0008006" key="3">
    <source>
        <dbReference type="Google" id="ProtNLM"/>
    </source>
</evidence>
<name>A0ABT2JP03_9ACTN</name>
<proteinExistence type="predicted"/>
<dbReference type="EMBL" id="JAJAGO010000003">
    <property type="protein sequence ID" value="MCT2589607.1"/>
    <property type="molecule type" value="Genomic_DNA"/>
</dbReference>
<keyword evidence="2" id="KW-1185">Reference proteome</keyword>
<sequence length="176" mass="19861">MLNDDRRWGATDADAAASYPCDRYLDKPYKSYHRAVDVDASVPLTYRWLCQLTTGDYTYGRMWRCSRTLTPGADELAVGQRFLAFELVDFAAGDHMTGVTFPLTQRLYGTLAVTYRVVPREPGGSRIVVRLNVPGDRGLSRWIRGPLALADAVIMRKQLLNLKELAQRDQEAQSCQ</sequence>
<comment type="caution">
    <text evidence="1">The sequence shown here is derived from an EMBL/GenBank/DDBJ whole genome shotgun (WGS) entry which is preliminary data.</text>
</comment>
<evidence type="ECO:0000313" key="2">
    <source>
        <dbReference type="Proteomes" id="UP001156389"/>
    </source>
</evidence>
<accession>A0ABT2JP03</accession>
<organism evidence="1 2">
    <name type="scientific">Streptomyces gossypii</name>
    <dbReference type="NCBI Taxonomy" id="2883101"/>
    <lineage>
        <taxon>Bacteria</taxon>
        <taxon>Bacillati</taxon>
        <taxon>Actinomycetota</taxon>
        <taxon>Actinomycetes</taxon>
        <taxon>Kitasatosporales</taxon>
        <taxon>Streptomycetaceae</taxon>
        <taxon>Streptomyces</taxon>
    </lineage>
</organism>
<reference evidence="1 2" key="1">
    <citation type="submission" date="2021-10" db="EMBL/GenBank/DDBJ databases">
        <title>Streptomyces gossypii sp. nov., isolated from soil collected from cotton field.</title>
        <authorList>
            <person name="Ge X."/>
            <person name="Chen X."/>
            <person name="Liu W."/>
        </authorList>
    </citation>
    <scope>NUCLEOTIDE SEQUENCE [LARGE SCALE GENOMIC DNA]</scope>
    <source>
        <strain evidence="1 2">N2-109</strain>
    </source>
</reference>
<dbReference type="RefSeq" id="WP_260216614.1">
    <property type="nucleotide sequence ID" value="NZ_JAJAGO010000003.1"/>
</dbReference>
<evidence type="ECO:0000313" key="1">
    <source>
        <dbReference type="EMBL" id="MCT2589607.1"/>
    </source>
</evidence>
<gene>
    <name evidence="1" type="ORF">LHJ74_06660</name>
</gene>